<feature type="compositionally biased region" description="Polar residues" evidence="2">
    <location>
        <begin position="127"/>
        <end position="136"/>
    </location>
</feature>
<feature type="region of interest" description="Disordered" evidence="2">
    <location>
        <begin position="592"/>
        <end position="627"/>
    </location>
</feature>
<accession>A0A6G0ZG36</accession>
<comment type="caution">
    <text evidence="5">The sequence shown here is derived from an EMBL/GenBank/DDBJ whole genome shotgun (WGS) entry which is preliminary data.</text>
</comment>
<feature type="compositionally biased region" description="Polar residues" evidence="2">
    <location>
        <begin position="290"/>
        <end position="308"/>
    </location>
</feature>
<feature type="domain" description="WW" evidence="3">
    <location>
        <begin position="543"/>
        <end position="572"/>
    </location>
</feature>
<dbReference type="OrthoDB" id="63972at2759"/>
<feature type="region of interest" description="Disordered" evidence="2">
    <location>
        <begin position="493"/>
        <end position="514"/>
    </location>
</feature>
<dbReference type="PANTHER" id="PTHR15377:SF3">
    <property type="entry name" value="WW DOMAIN-CONTAINING PROTEIN"/>
    <property type="match status" value="1"/>
</dbReference>
<dbReference type="SMART" id="SM00456">
    <property type="entry name" value="WW"/>
    <property type="match status" value="3"/>
</dbReference>
<feature type="domain" description="FF" evidence="4">
    <location>
        <begin position="716"/>
        <end position="771"/>
    </location>
</feature>
<dbReference type="FunFam" id="2.20.70.10:FF:000049">
    <property type="entry name" value="Transcription elongation regulator 1-like"/>
    <property type="match status" value="1"/>
</dbReference>
<feature type="domain" description="FF" evidence="4">
    <location>
        <begin position="808"/>
        <end position="865"/>
    </location>
</feature>
<dbReference type="SUPFAM" id="SSF51045">
    <property type="entry name" value="WW domain"/>
    <property type="match status" value="3"/>
</dbReference>
<dbReference type="InterPro" id="IPR057565">
    <property type="entry name" value="WW_TCRG1_3rd"/>
</dbReference>
<keyword evidence="6" id="KW-1185">Reference proteome</keyword>
<dbReference type="Gene3D" id="1.10.10.440">
    <property type="entry name" value="FF domain"/>
    <property type="match status" value="6"/>
</dbReference>
<dbReference type="CDD" id="cd00201">
    <property type="entry name" value="WW"/>
    <property type="match status" value="3"/>
</dbReference>
<dbReference type="EMBL" id="VUJU01000562">
    <property type="protein sequence ID" value="KAF0769638.1"/>
    <property type="molecule type" value="Genomic_DNA"/>
</dbReference>
<evidence type="ECO:0000259" key="3">
    <source>
        <dbReference type="PROSITE" id="PS50020"/>
    </source>
</evidence>
<dbReference type="InterPro" id="IPR036517">
    <property type="entry name" value="FF_domain_sf"/>
</dbReference>
<dbReference type="Gene3D" id="2.20.70.10">
    <property type="match status" value="3"/>
</dbReference>
<dbReference type="GO" id="GO:0070063">
    <property type="term" value="F:RNA polymerase binding"/>
    <property type="evidence" value="ECO:0007669"/>
    <property type="project" value="InterPro"/>
</dbReference>
<dbReference type="InterPro" id="IPR001202">
    <property type="entry name" value="WW_dom"/>
</dbReference>
<dbReference type="GO" id="GO:0003712">
    <property type="term" value="F:transcription coregulator activity"/>
    <property type="evidence" value="ECO:0007669"/>
    <property type="project" value="TreeGrafter"/>
</dbReference>
<dbReference type="FunFam" id="1.10.10.440:FF:000005">
    <property type="entry name" value="Transcription elongation regulator 1 (CA150)"/>
    <property type="match status" value="1"/>
</dbReference>
<reference evidence="5 6" key="1">
    <citation type="submission" date="2019-08" db="EMBL/GenBank/DDBJ databases">
        <title>Whole genome of Aphis craccivora.</title>
        <authorList>
            <person name="Voronova N.V."/>
            <person name="Shulinski R.S."/>
            <person name="Bandarenka Y.V."/>
            <person name="Zhorov D.G."/>
            <person name="Warner D."/>
        </authorList>
    </citation>
    <scope>NUCLEOTIDE SEQUENCE [LARGE SCALE GENOMIC DNA]</scope>
    <source>
        <strain evidence="5">180601</strain>
        <tissue evidence="5">Whole Body</tissue>
    </source>
</reference>
<feature type="region of interest" description="Disordered" evidence="2">
    <location>
        <begin position="1"/>
        <end position="244"/>
    </location>
</feature>
<feature type="compositionally biased region" description="Polar residues" evidence="2">
    <location>
        <begin position="12"/>
        <end position="29"/>
    </location>
</feature>
<dbReference type="GO" id="GO:0005634">
    <property type="term" value="C:nucleus"/>
    <property type="evidence" value="ECO:0007669"/>
    <property type="project" value="TreeGrafter"/>
</dbReference>
<feature type="region of interest" description="Disordered" evidence="2">
    <location>
        <begin position="1146"/>
        <end position="1167"/>
    </location>
</feature>
<evidence type="ECO:0000256" key="2">
    <source>
        <dbReference type="SAM" id="MobiDB-lite"/>
    </source>
</evidence>
<keyword evidence="1" id="KW-0677">Repeat</keyword>
<proteinExistence type="predicted"/>
<evidence type="ECO:0000259" key="4">
    <source>
        <dbReference type="PROSITE" id="PS51676"/>
    </source>
</evidence>
<feature type="domain" description="FF" evidence="4">
    <location>
        <begin position="1020"/>
        <end position="1077"/>
    </location>
</feature>
<feature type="compositionally biased region" description="Low complexity" evidence="2">
    <location>
        <begin position="38"/>
        <end position="54"/>
    </location>
</feature>
<feature type="compositionally biased region" description="Polar residues" evidence="2">
    <location>
        <begin position="59"/>
        <end position="74"/>
    </location>
</feature>
<evidence type="ECO:0000313" key="6">
    <source>
        <dbReference type="Proteomes" id="UP000478052"/>
    </source>
</evidence>
<feature type="domain" description="WW" evidence="3">
    <location>
        <begin position="424"/>
        <end position="451"/>
    </location>
</feature>
<dbReference type="PROSITE" id="PS51676">
    <property type="entry name" value="FF"/>
    <property type="match status" value="4"/>
</dbReference>
<feature type="region of interest" description="Disordered" evidence="2">
    <location>
        <begin position="871"/>
        <end position="930"/>
    </location>
</feature>
<dbReference type="InterPro" id="IPR002713">
    <property type="entry name" value="FF_domain"/>
</dbReference>
<feature type="compositionally biased region" description="Basic and acidic residues" evidence="2">
    <location>
        <begin position="871"/>
        <end position="883"/>
    </location>
</feature>
<dbReference type="FunFam" id="1.10.10.440:FF:000001">
    <property type="entry name" value="Transcription elongation regulator 1 like"/>
    <property type="match status" value="1"/>
</dbReference>
<organism evidence="5 6">
    <name type="scientific">Aphis craccivora</name>
    <name type="common">Cowpea aphid</name>
    <dbReference type="NCBI Taxonomy" id="307492"/>
    <lineage>
        <taxon>Eukaryota</taxon>
        <taxon>Metazoa</taxon>
        <taxon>Ecdysozoa</taxon>
        <taxon>Arthropoda</taxon>
        <taxon>Hexapoda</taxon>
        <taxon>Insecta</taxon>
        <taxon>Pterygota</taxon>
        <taxon>Neoptera</taxon>
        <taxon>Paraneoptera</taxon>
        <taxon>Hemiptera</taxon>
        <taxon>Sternorrhyncha</taxon>
        <taxon>Aphidomorpha</taxon>
        <taxon>Aphidoidea</taxon>
        <taxon>Aphididae</taxon>
        <taxon>Aphidini</taxon>
        <taxon>Aphis</taxon>
        <taxon>Aphis</taxon>
    </lineage>
</organism>
<gene>
    <name evidence="5" type="ORF">FWK35_00002751</name>
</gene>
<feature type="compositionally biased region" description="Basic and acidic residues" evidence="2">
    <location>
        <begin position="79"/>
        <end position="89"/>
    </location>
</feature>
<feature type="domain" description="FF" evidence="4">
    <location>
        <begin position="651"/>
        <end position="704"/>
    </location>
</feature>
<evidence type="ECO:0000313" key="5">
    <source>
        <dbReference type="EMBL" id="KAF0769638.1"/>
    </source>
</evidence>
<dbReference type="SMART" id="SM00441">
    <property type="entry name" value="FF"/>
    <property type="match status" value="6"/>
</dbReference>
<dbReference type="InterPro" id="IPR036020">
    <property type="entry name" value="WW_dom_sf"/>
</dbReference>
<dbReference type="Pfam" id="PF00397">
    <property type="entry name" value="WW"/>
    <property type="match status" value="2"/>
</dbReference>
<protein>
    <submittedName>
        <fullName evidence="5">Transcription elongation regulator 1</fullName>
    </submittedName>
</protein>
<evidence type="ECO:0000256" key="1">
    <source>
        <dbReference type="ARBA" id="ARBA00022737"/>
    </source>
</evidence>
<dbReference type="PANTHER" id="PTHR15377">
    <property type="entry name" value="TRANSCRIPTION ELONGATION REGULATOR 1"/>
    <property type="match status" value="1"/>
</dbReference>
<feature type="domain" description="WW" evidence="3">
    <location>
        <begin position="247"/>
        <end position="274"/>
    </location>
</feature>
<dbReference type="PROSITE" id="PS01159">
    <property type="entry name" value="WW_DOMAIN_1"/>
    <property type="match status" value="1"/>
</dbReference>
<dbReference type="AlphaFoldDB" id="A0A6G0ZG36"/>
<feature type="region of interest" description="Disordered" evidence="2">
    <location>
        <begin position="288"/>
        <end position="308"/>
    </location>
</feature>
<dbReference type="SUPFAM" id="SSF81698">
    <property type="entry name" value="FF domain"/>
    <property type="match status" value="5"/>
</dbReference>
<sequence length="1167" mass="134542">MADSNLMDPLVDSTQQEFNDAQNSMTSFENDNVDSNDQDSNMNSNRQDNMNSNNHESMDNSYDQENGHSNPENEQSFDDNGRGSFREFGDGNGQFDNNYGSSEYRGDPNWNNGKGSNEAGRFGGFGNNNPKGSSNYRGGGSYDFSSPTNGNFKPQRSRWSSENTDENWNGVPQESSPNMMNGPPPTSQGGPQFAENQVPPFNEQDRNGQAGGPPTNQLPSLLQMPPVMPPSSGVSQGPPPIMSGEVWIETKAGDGKSYYYNARTRETTWDKPSGPNITVISQEQVEHLGNPNTNNFAKPNEGEQQTPNDVEMKSIDDKSHNNEQAPLMHPPNVGVPPLGAVPGQMMPPMMGPPPGMMPPNTMMPPPNFPPFGGPPPFGMPPPGFPQAAPWGMMPPGFAPPPMMMPGMELNSKIDPVILANAAEWSEHRSPDGRMYYYSMKTSESVWEKPEALRNLDLARDVAAAKLRKEAEQKMEQKSDPQIDMGFHKLMNGSNSDIGSFKRKDEELQEPNKKTKIDEKPKVLEKLKVQDKTRPVSSTPVEGTPWCVVWTGDGRVFFFKPSTRTSVWEKPDDLKGRADVDKMVSNPPEVVQALKSAEGQSPTKKAKTDSDKTSQDSSNNTKNDVESKVNLMKDSAMEAELRAAKERAVVPLETRITQFREMLSEKEVSAFSTWEKELHKIVFDPRYLLLTSKERKQVFEKYVKERADEERQEKRNKMKMRREAFRQLMEEANLTTKTSYSDFSSKNSKDERYKNIEKSREREGLFNEYMVELRKQEKEEKALRREQEFWIFCFNDFEVVFQTEQEEWIAEIEARKQFIELLKEHTEIDRHTRWPEIKKKLDHDSRYKAVDSSTLREDFFIDYIRILKDERKKEKEREHKEKDKHSHKRDKRDKEDKESSTKSDSKHEDKSPEKQKEELKDSKDSKDSKEARIEASLKEREKEVQRTLAVHLKHRENEREQHKHDEAVVHFNALLADLVRSNDMSWKEAKRQLRKDSRYELVDSLESEEKEKLYKVHVEELSKRKKEKFREMLNEISDLTLDSSWKEIRKSIKEDVRYVRFSSSDRKCEKEFREYLKDRMIAAKNEFKNLLMETKLITHLSNAKLQENHETYFKEVEDILSKDKRYLFLDSIADERSELIVSYIEELEKRGPPPPPTATEPNRRPPLK</sequence>
<dbReference type="FunFam" id="1.10.10.440:FF:000006">
    <property type="entry name" value="Transcription elongation regulator 1 (CA150)"/>
    <property type="match status" value="1"/>
</dbReference>
<dbReference type="Pfam" id="PF01846">
    <property type="entry name" value="FF"/>
    <property type="match status" value="5"/>
</dbReference>
<name>A0A6G0ZG36_APHCR</name>
<dbReference type="Pfam" id="PF23517">
    <property type="entry name" value="WW_TCERG1"/>
    <property type="match status" value="1"/>
</dbReference>
<dbReference type="InterPro" id="IPR045148">
    <property type="entry name" value="TCRG1-like"/>
</dbReference>
<feature type="compositionally biased region" description="Basic and acidic residues" evidence="2">
    <location>
        <begin position="891"/>
        <end position="930"/>
    </location>
</feature>
<feature type="compositionally biased region" description="Basic and acidic residues" evidence="2">
    <location>
        <begin position="499"/>
        <end position="514"/>
    </location>
</feature>
<dbReference type="Proteomes" id="UP000478052">
    <property type="component" value="Unassembled WGS sequence"/>
</dbReference>
<dbReference type="PROSITE" id="PS50020">
    <property type="entry name" value="WW_DOMAIN_2"/>
    <property type="match status" value="3"/>
</dbReference>
<feature type="compositionally biased region" description="Polar residues" evidence="2">
    <location>
        <begin position="143"/>
        <end position="179"/>
    </location>
</feature>